<accession>A0A422MQP5</accession>
<dbReference type="GeneID" id="40323601"/>
<feature type="compositionally biased region" description="Basic and acidic residues" evidence="1">
    <location>
        <begin position="1"/>
        <end position="16"/>
    </location>
</feature>
<dbReference type="Proteomes" id="UP000284403">
    <property type="component" value="Unassembled WGS sequence"/>
</dbReference>
<feature type="region of interest" description="Disordered" evidence="1">
    <location>
        <begin position="1"/>
        <end position="40"/>
    </location>
</feature>
<evidence type="ECO:0000256" key="1">
    <source>
        <dbReference type="SAM" id="MobiDB-lite"/>
    </source>
</evidence>
<sequence length="158" mass="17290">GEQEQQREEDNDDKDKKTRRRRRGPQAQLRTAAAPPPTHRHNRCCPATVLLCSLWIPTAKKWKAGEGGKADTVHRRRRRRKGEKWAPVGAHDPTAAGSVVPTKLTGTAGKPLRRIRDAFDGLYRTKLPGCPPPPRAHSAGKTFAAGCAEANRHAAGKG</sequence>
<evidence type="ECO:0000313" key="3">
    <source>
        <dbReference type="Proteomes" id="UP000284403"/>
    </source>
</evidence>
<gene>
    <name evidence="2" type="ORF">Tco025E_09990</name>
</gene>
<feature type="compositionally biased region" description="Basic and acidic residues" evidence="1">
    <location>
        <begin position="63"/>
        <end position="73"/>
    </location>
</feature>
<reference evidence="2 3" key="1">
    <citation type="journal article" date="2018" name="BMC Genomics">
        <title>Genomic comparison of Trypanosoma conorhini and Trypanosoma rangeli to Trypanosoma cruzi strains of high and low virulence.</title>
        <authorList>
            <person name="Bradwell K.R."/>
            <person name="Koparde V.N."/>
            <person name="Matveyev A.V."/>
            <person name="Serrano M.G."/>
            <person name="Alves J.M."/>
            <person name="Parikh H."/>
            <person name="Huang B."/>
            <person name="Lee V."/>
            <person name="Espinosa-Alvarez O."/>
            <person name="Ortiz P.A."/>
            <person name="Costa-Martins A.G."/>
            <person name="Teixeira M.M."/>
            <person name="Buck G.A."/>
        </authorList>
    </citation>
    <scope>NUCLEOTIDE SEQUENCE [LARGE SCALE GENOMIC DNA]</scope>
    <source>
        <strain evidence="2 3">025E</strain>
    </source>
</reference>
<organism evidence="2 3">
    <name type="scientific">Trypanosoma conorhini</name>
    <dbReference type="NCBI Taxonomy" id="83891"/>
    <lineage>
        <taxon>Eukaryota</taxon>
        <taxon>Discoba</taxon>
        <taxon>Euglenozoa</taxon>
        <taxon>Kinetoplastea</taxon>
        <taxon>Metakinetoplastina</taxon>
        <taxon>Trypanosomatida</taxon>
        <taxon>Trypanosomatidae</taxon>
        <taxon>Trypanosoma</taxon>
    </lineage>
</organism>
<evidence type="ECO:0000313" key="2">
    <source>
        <dbReference type="EMBL" id="RNE95527.1"/>
    </source>
</evidence>
<keyword evidence="3" id="KW-1185">Reference proteome</keyword>
<name>A0A422MQP5_9TRYP</name>
<feature type="region of interest" description="Disordered" evidence="1">
    <location>
        <begin position="63"/>
        <end position="109"/>
    </location>
</feature>
<comment type="caution">
    <text evidence="2">The sequence shown here is derived from an EMBL/GenBank/DDBJ whole genome shotgun (WGS) entry which is preliminary data.</text>
</comment>
<protein>
    <submittedName>
        <fullName evidence="2">Uncharacterized protein</fullName>
    </submittedName>
</protein>
<dbReference type="AlphaFoldDB" id="A0A422MQP5"/>
<proteinExistence type="predicted"/>
<dbReference type="EMBL" id="MKKU01001417">
    <property type="protein sequence ID" value="RNE95527.1"/>
    <property type="molecule type" value="Genomic_DNA"/>
</dbReference>
<feature type="non-terminal residue" evidence="2">
    <location>
        <position position="1"/>
    </location>
</feature>
<dbReference type="RefSeq" id="XP_029223085.1">
    <property type="nucleotide sequence ID" value="XM_029376784.1"/>
</dbReference>